<dbReference type="InParanoid" id="A0A1B7N1W1"/>
<evidence type="ECO:0000313" key="3">
    <source>
        <dbReference type="Proteomes" id="UP000092154"/>
    </source>
</evidence>
<dbReference type="GO" id="GO:0003676">
    <property type="term" value="F:nucleic acid binding"/>
    <property type="evidence" value="ECO:0007669"/>
    <property type="project" value="InterPro"/>
</dbReference>
<dbReference type="InterPro" id="IPR036397">
    <property type="entry name" value="RNaseH_sf"/>
</dbReference>
<dbReference type="Proteomes" id="UP000092154">
    <property type="component" value="Unassembled WGS sequence"/>
</dbReference>
<evidence type="ECO:0000313" key="2">
    <source>
        <dbReference type="EMBL" id="OAX38836.1"/>
    </source>
</evidence>
<dbReference type="AlphaFoldDB" id="A0A1B7N1W1"/>
<evidence type="ECO:0008006" key="4">
    <source>
        <dbReference type="Google" id="ProtNLM"/>
    </source>
</evidence>
<gene>
    <name evidence="2" type="ORF">K503DRAFT_130702</name>
</gene>
<name>A0A1B7N1W1_9AGAM</name>
<feature type="region of interest" description="Disordered" evidence="1">
    <location>
        <begin position="289"/>
        <end position="310"/>
    </location>
</feature>
<dbReference type="Gene3D" id="3.30.420.10">
    <property type="entry name" value="Ribonuclease H-like superfamily/Ribonuclease H"/>
    <property type="match status" value="1"/>
</dbReference>
<evidence type="ECO:0000256" key="1">
    <source>
        <dbReference type="SAM" id="MobiDB-lite"/>
    </source>
</evidence>
<protein>
    <recommendedName>
        <fullName evidence="4">RNase H type-1 domain-containing protein</fullName>
    </recommendedName>
</protein>
<keyword evidence="3" id="KW-1185">Reference proteome</keyword>
<dbReference type="STRING" id="1314800.A0A1B7N1W1"/>
<dbReference type="EMBL" id="KV448274">
    <property type="protein sequence ID" value="OAX38836.1"/>
    <property type="molecule type" value="Genomic_DNA"/>
</dbReference>
<feature type="region of interest" description="Disordered" evidence="1">
    <location>
        <begin position="235"/>
        <end position="262"/>
    </location>
</feature>
<sequence length="310" mass="34304">MRNTATDLLDAHADILPFQQLLRRACHRATLRMVTLDQTHPLHKGLRTAYNFCARRDFKSCKRHPSPLHRLLNEYRLNPQAIETIAPVRHYPKWDPNVTTQVAQSPEAAIIEATMAQEDLRVYSDGSAIDGGVGGTAVLMRGEEVVREKRFHLGSDKEHAVYEGELIGMILAVELLREEGGKGTLALGVDNQAAITATGAFNSKPGHYLMDIFHDDLRKIIPAHDQRKLVIRAGRQGTRASQATKQLTSKPNSQHKGTARKTLTRSCMMPRVCTARWKNQPLAVITCPTGAQHPSPLSAHSADIPEVLGT</sequence>
<proteinExistence type="predicted"/>
<dbReference type="OrthoDB" id="3261222at2759"/>
<organism evidence="2 3">
    <name type="scientific">Rhizopogon vinicolor AM-OR11-026</name>
    <dbReference type="NCBI Taxonomy" id="1314800"/>
    <lineage>
        <taxon>Eukaryota</taxon>
        <taxon>Fungi</taxon>
        <taxon>Dikarya</taxon>
        <taxon>Basidiomycota</taxon>
        <taxon>Agaricomycotina</taxon>
        <taxon>Agaricomycetes</taxon>
        <taxon>Agaricomycetidae</taxon>
        <taxon>Boletales</taxon>
        <taxon>Suillineae</taxon>
        <taxon>Rhizopogonaceae</taxon>
        <taxon>Rhizopogon</taxon>
    </lineage>
</organism>
<feature type="compositionally biased region" description="Polar residues" evidence="1">
    <location>
        <begin position="238"/>
        <end position="256"/>
    </location>
</feature>
<reference evidence="2 3" key="1">
    <citation type="submission" date="2016-06" db="EMBL/GenBank/DDBJ databases">
        <title>Comparative genomics of the ectomycorrhizal sister species Rhizopogon vinicolor and Rhizopogon vesiculosus (Basidiomycota: Boletales) reveals a divergence of the mating type B locus.</title>
        <authorList>
            <consortium name="DOE Joint Genome Institute"/>
            <person name="Mujic A.B."/>
            <person name="Kuo A."/>
            <person name="Tritt A."/>
            <person name="Lipzen A."/>
            <person name="Chen C."/>
            <person name="Johnson J."/>
            <person name="Sharma A."/>
            <person name="Barry K."/>
            <person name="Grigoriev I.V."/>
            <person name="Spatafora J.W."/>
        </authorList>
    </citation>
    <scope>NUCLEOTIDE SEQUENCE [LARGE SCALE GENOMIC DNA]</scope>
    <source>
        <strain evidence="2 3">AM-OR11-026</strain>
    </source>
</reference>
<accession>A0A1B7N1W1</accession>